<organism evidence="2 3">
    <name type="scientific">Etheostoma spectabile</name>
    <name type="common">orangethroat darter</name>
    <dbReference type="NCBI Taxonomy" id="54343"/>
    <lineage>
        <taxon>Eukaryota</taxon>
        <taxon>Metazoa</taxon>
        <taxon>Chordata</taxon>
        <taxon>Craniata</taxon>
        <taxon>Vertebrata</taxon>
        <taxon>Euteleostomi</taxon>
        <taxon>Actinopterygii</taxon>
        <taxon>Neopterygii</taxon>
        <taxon>Teleostei</taxon>
        <taxon>Neoteleostei</taxon>
        <taxon>Acanthomorphata</taxon>
        <taxon>Eupercaria</taxon>
        <taxon>Perciformes</taxon>
        <taxon>Percoidei</taxon>
        <taxon>Percidae</taxon>
        <taxon>Etheostomatinae</taxon>
        <taxon>Etheostoma</taxon>
    </lineage>
</organism>
<evidence type="ECO:0000313" key="3">
    <source>
        <dbReference type="Proteomes" id="UP000327493"/>
    </source>
</evidence>
<dbReference type="AlphaFoldDB" id="A0A5J5D3D9"/>
<feature type="region of interest" description="Disordered" evidence="1">
    <location>
        <begin position="75"/>
        <end position="104"/>
    </location>
</feature>
<evidence type="ECO:0000256" key="1">
    <source>
        <dbReference type="SAM" id="MobiDB-lite"/>
    </source>
</evidence>
<feature type="region of interest" description="Disordered" evidence="1">
    <location>
        <begin position="140"/>
        <end position="163"/>
    </location>
</feature>
<accession>A0A5J5D3D9</accession>
<dbReference type="EMBL" id="VOFY01000014">
    <property type="protein sequence ID" value="KAA8586051.1"/>
    <property type="molecule type" value="Genomic_DNA"/>
</dbReference>
<dbReference type="Proteomes" id="UP000327493">
    <property type="component" value="Chromosome 14"/>
</dbReference>
<reference evidence="2 3" key="1">
    <citation type="submission" date="2019-08" db="EMBL/GenBank/DDBJ databases">
        <title>A chromosome-level genome assembly, high-density linkage maps, and genome scans reveal the genomic architecture of hybrid incompatibilities underlying speciation via character displacement in darters (Percidae: Etheostominae).</title>
        <authorList>
            <person name="Moran R.L."/>
            <person name="Catchen J.M."/>
            <person name="Fuller R.C."/>
        </authorList>
    </citation>
    <scope>NUCLEOTIDE SEQUENCE [LARGE SCALE GENOMIC DNA]</scope>
    <source>
        <strain evidence="2">EspeVRDwgs_2016</strain>
        <tissue evidence="2">Muscle</tissue>
    </source>
</reference>
<gene>
    <name evidence="2" type="ORF">FQN60_007620</name>
</gene>
<feature type="compositionally biased region" description="Basic and acidic residues" evidence="1">
    <location>
        <begin position="10"/>
        <end position="38"/>
    </location>
</feature>
<name>A0A5J5D3D9_9PERO</name>
<feature type="compositionally biased region" description="Basic and acidic residues" evidence="1">
    <location>
        <begin position="86"/>
        <end position="104"/>
    </location>
</feature>
<evidence type="ECO:0000313" key="2">
    <source>
        <dbReference type="EMBL" id="KAA8586051.1"/>
    </source>
</evidence>
<comment type="caution">
    <text evidence="2">The sequence shown here is derived from an EMBL/GenBank/DDBJ whole genome shotgun (WGS) entry which is preliminary data.</text>
</comment>
<keyword evidence="3" id="KW-1185">Reference proteome</keyword>
<protein>
    <submittedName>
        <fullName evidence="2">Uncharacterized protein</fullName>
    </submittedName>
</protein>
<feature type="region of interest" description="Disordered" evidence="1">
    <location>
        <begin position="1"/>
        <end position="55"/>
    </location>
</feature>
<sequence>MTCNKTKSRCLPDHPVHDEDIAQKSHHANDGVESRDGYGNDQTPGAAHRSPLPGVVLQPLPHQAVLLVRERDVEGDDGVQVGQGERTSRDRVRLHSGHGERSSRDRVGIHAAFAARSTRAAGNLLKQLGRTLEEFNRLGAEKRGPSGNRGEFSKTKKRNWRSRQALRKTTGIEEKVAPEQRSAATKRDMVLHRALCPKAVLFMAAHVPLHDSGTSQLRCPLPARCEGGGQASNLWLSIVSDTDQALLKCLNPARTIHGPSANTSAPSASASDAASISSPFTSAQSWSFLCISNINVVVYTVVLDESVECGKRFIIGETEDMVSF</sequence>
<proteinExistence type="predicted"/>